<dbReference type="GO" id="GO:0006612">
    <property type="term" value="P:protein targeting to membrane"/>
    <property type="evidence" value="ECO:0007669"/>
    <property type="project" value="UniProtKB-UniRule"/>
</dbReference>
<dbReference type="Proteomes" id="UP000654370">
    <property type="component" value="Unassembled WGS sequence"/>
</dbReference>
<dbReference type="GO" id="GO:0090522">
    <property type="term" value="P:vesicle tethering involved in exocytosis"/>
    <property type="evidence" value="ECO:0007669"/>
    <property type="project" value="UniProtKB-UniRule"/>
</dbReference>
<organism evidence="2 3">
    <name type="scientific">Mortierella isabellina</name>
    <name type="common">Filamentous fungus</name>
    <name type="synonym">Umbelopsis isabellina</name>
    <dbReference type="NCBI Taxonomy" id="91625"/>
    <lineage>
        <taxon>Eukaryota</taxon>
        <taxon>Fungi</taxon>
        <taxon>Fungi incertae sedis</taxon>
        <taxon>Mucoromycota</taxon>
        <taxon>Mucoromycotina</taxon>
        <taxon>Umbelopsidomycetes</taxon>
        <taxon>Umbelopsidales</taxon>
        <taxon>Umbelopsidaceae</taxon>
        <taxon>Umbelopsis</taxon>
    </lineage>
</organism>
<proteinExistence type="inferred from homology"/>
<dbReference type="GO" id="GO:0006893">
    <property type="term" value="P:Golgi to plasma membrane transport"/>
    <property type="evidence" value="ECO:0007669"/>
    <property type="project" value="TreeGrafter"/>
</dbReference>
<comment type="function">
    <text evidence="1">Component of the exocyst complex involved in the docking of exocytic vesicles with fusion sites on the plasma membrane.</text>
</comment>
<dbReference type="EMBL" id="JAEPQZ010000017">
    <property type="protein sequence ID" value="KAG2172331.1"/>
    <property type="molecule type" value="Genomic_DNA"/>
</dbReference>
<dbReference type="PANTHER" id="PTHR14146:SF0">
    <property type="entry name" value="EXOCYST COMPLEX COMPONENT 4"/>
    <property type="match status" value="1"/>
</dbReference>
<keyword evidence="3" id="KW-1185">Reference proteome</keyword>
<gene>
    <name evidence="2" type="ORF">INT43_004873</name>
</gene>
<evidence type="ECO:0000256" key="1">
    <source>
        <dbReference type="RuleBase" id="RU367079"/>
    </source>
</evidence>
<protein>
    <recommendedName>
        <fullName evidence="1">Exocyst complex component Sec8</fullName>
    </recommendedName>
</protein>
<feature type="non-terminal residue" evidence="2">
    <location>
        <position position="1"/>
    </location>
</feature>
<evidence type="ECO:0000313" key="3">
    <source>
        <dbReference type="Proteomes" id="UP000654370"/>
    </source>
</evidence>
<keyword evidence="1" id="KW-0268">Exocytosis</keyword>
<keyword evidence="1" id="KW-0653">Protein transport</keyword>
<dbReference type="OrthoDB" id="272977at2759"/>
<reference evidence="2" key="1">
    <citation type="submission" date="2020-12" db="EMBL/GenBank/DDBJ databases">
        <title>Metabolic potential, ecology and presence of endohyphal bacteria is reflected in genomic diversity of Mucoromycotina.</title>
        <authorList>
            <person name="Muszewska A."/>
            <person name="Okrasinska A."/>
            <person name="Steczkiewicz K."/>
            <person name="Drgas O."/>
            <person name="Orlowska M."/>
            <person name="Perlinska-Lenart U."/>
            <person name="Aleksandrzak-Piekarczyk T."/>
            <person name="Szatraj K."/>
            <person name="Zielenkiewicz U."/>
            <person name="Pilsyk S."/>
            <person name="Malc E."/>
            <person name="Mieczkowski P."/>
            <person name="Kruszewska J.S."/>
            <person name="Biernat P."/>
            <person name="Pawlowska J."/>
        </authorList>
    </citation>
    <scope>NUCLEOTIDE SEQUENCE</scope>
    <source>
        <strain evidence="2">WA0000067209</strain>
    </source>
</reference>
<name>A0A8H7PEB1_MORIS</name>
<dbReference type="GO" id="GO:0000145">
    <property type="term" value="C:exocyst"/>
    <property type="evidence" value="ECO:0007669"/>
    <property type="project" value="UniProtKB-UniRule"/>
</dbReference>
<keyword evidence="1" id="KW-0813">Transport</keyword>
<dbReference type="InterPro" id="IPR039682">
    <property type="entry name" value="Sec8/EXOC4"/>
</dbReference>
<sequence length="186" mass="21401">GNYFLEEESFEPDPYIMTLNSNLVEIDDCVTASLAPSDESFVFDGLPDLIVHLMISNATYIKRLNHNGVQKMIRNILALQQNLLSVLTASQCAPMERGREYYSLFGLGPERMTQEIQSKGPRFTFDEYRDILRLMCDVSQKDNDVMMDDTRSSVSDELMLSNTPNSRFNYHDWLMKLDAVMANYEN</sequence>
<dbReference type="AlphaFoldDB" id="A0A8H7PEB1"/>
<comment type="similarity">
    <text evidence="1">Belongs to the SEC8 family.</text>
</comment>
<dbReference type="PANTHER" id="PTHR14146">
    <property type="entry name" value="EXOCYST COMPLEX COMPONENT 4"/>
    <property type="match status" value="1"/>
</dbReference>
<evidence type="ECO:0000313" key="2">
    <source>
        <dbReference type="EMBL" id="KAG2172331.1"/>
    </source>
</evidence>
<dbReference type="GO" id="GO:0015031">
    <property type="term" value="P:protein transport"/>
    <property type="evidence" value="ECO:0007669"/>
    <property type="project" value="UniProtKB-KW"/>
</dbReference>
<comment type="caution">
    <text evidence="2">The sequence shown here is derived from an EMBL/GenBank/DDBJ whole genome shotgun (WGS) entry which is preliminary data.</text>
</comment>
<accession>A0A8H7PEB1</accession>